<feature type="non-terminal residue" evidence="1">
    <location>
        <position position="157"/>
    </location>
</feature>
<dbReference type="EMBL" id="CAJVPT010025243">
    <property type="protein sequence ID" value="CAG8674152.1"/>
    <property type="molecule type" value="Genomic_DNA"/>
</dbReference>
<evidence type="ECO:0000313" key="1">
    <source>
        <dbReference type="EMBL" id="CAG8674152.1"/>
    </source>
</evidence>
<keyword evidence="2" id="KW-1185">Reference proteome</keyword>
<sequence>VKWKGKPKEEKGTSENATDNEVRQTKGANQSSKVRAGDIVTIRSPDLDLERKRIRSTKRDAESFSQEEIARIRSMIIYQDDEIMVINKPTRLATQGGPKTLEHVDGLLRALQYDYPDPPRLVHRLDKNTTGALILGRTRSAAGQLSSMFRESSIEKM</sequence>
<feature type="non-terminal residue" evidence="1">
    <location>
        <position position="1"/>
    </location>
</feature>
<comment type="caution">
    <text evidence="1">The sequence shown here is derived from an EMBL/GenBank/DDBJ whole genome shotgun (WGS) entry which is preliminary data.</text>
</comment>
<evidence type="ECO:0000313" key="2">
    <source>
        <dbReference type="Proteomes" id="UP000789525"/>
    </source>
</evidence>
<protein>
    <submittedName>
        <fullName evidence="1">2625_t:CDS:1</fullName>
    </submittedName>
</protein>
<gene>
    <name evidence="1" type="ORF">ACOLOM_LOCUS9066</name>
</gene>
<proteinExistence type="predicted"/>
<name>A0ACA9NT42_9GLOM</name>
<organism evidence="1 2">
    <name type="scientific">Acaulospora colombiana</name>
    <dbReference type="NCBI Taxonomy" id="27376"/>
    <lineage>
        <taxon>Eukaryota</taxon>
        <taxon>Fungi</taxon>
        <taxon>Fungi incertae sedis</taxon>
        <taxon>Mucoromycota</taxon>
        <taxon>Glomeromycotina</taxon>
        <taxon>Glomeromycetes</taxon>
        <taxon>Diversisporales</taxon>
        <taxon>Acaulosporaceae</taxon>
        <taxon>Acaulospora</taxon>
    </lineage>
</organism>
<dbReference type="Proteomes" id="UP000789525">
    <property type="component" value="Unassembled WGS sequence"/>
</dbReference>
<accession>A0ACA9NT42</accession>
<reference evidence="1" key="1">
    <citation type="submission" date="2021-06" db="EMBL/GenBank/DDBJ databases">
        <authorList>
            <person name="Kallberg Y."/>
            <person name="Tangrot J."/>
            <person name="Rosling A."/>
        </authorList>
    </citation>
    <scope>NUCLEOTIDE SEQUENCE</scope>
    <source>
        <strain evidence="1">CL356</strain>
    </source>
</reference>